<dbReference type="OrthoDB" id="237820at2"/>
<dbReference type="EMBL" id="CP009440">
    <property type="protein sequence ID" value="AJI52486.1"/>
    <property type="molecule type" value="Genomic_DNA"/>
</dbReference>
<sequence>MQQYISSYAHAQPNVYYDSKSGKFKHVVSVSYGFDLEASENLIPINSLSTMLNKLLESQKMGYDEGYDKPQPEYLVYAVLPAVEAPKELIVSVGDNTKKIIQQPKRVWKKSGMSYVIEKSNSTEIVPLSYTKAYGSPEYSKNPFGQGYFGKKMSQELPIFEYKSNQVNTPIDRNIEPAGLSGKHVLCASRRTFLGKYSRSEQKSIATIPAFPKSMDQRYFMMSSPDQWLDNLEPATKYKLIGFGNKEIMGVVPDYRVNIIAKDNNAKYKEYDGKTDTLVLLPNLGAGVIVTRFVFETNSMVLADELDTVMIQLNDANNPHLLSENIEYIDERIANPSETGLKETDLLPKSMQNENI</sequence>
<dbReference type="Pfam" id="PF09937">
    <property type="entry name" value="DUF2169"/>
    <property type="match status" value="1"/>
</dbReference>
<dbReference type="Proteomes" id="UP000031830">
    <property type="component" value="Chromosome"/>
</dbReference>
<name>A0A0B6D0W9_9GAMM</name>
<dbReference type="InterPro" id="IPR018683">
    <property type="entry name" value="DUF2169"/>
</dbReference>
<dbReference type="AlphaFoldDB" id="A0A0B6D0W9"/>
<protein>
    <recommendedName>
        <fullName evidence="1">DUF2169 domain-containing protein</fullName>
    </recommendedName>
</protein>
<proteinExistence type="predicted"/>
<organism evidence="2 3">
    <name type="scientific">Francisella philomiragia</name>
    <dbReference type="NCBI Taxonomy" id="28110"/>
    <lineage>
        <taxon>Bacteria</taxon>
        <taxon>Pseudomonadati</taxon>
        <taxon>Pseudomonadota</taxon>
        <taxon>Gammaproteobacteria</taxon>
        <taxon>Thiotrichales</taxon>
        <taxon>Francisellaceae</taxon>
        <taxon>Francisella</taxon>
    </lineage>
</organism>
<evidence type="ECO:0000313" key="3">
    <source>
        <dbReference type="Proteomes" id="UP000031830"/>
    </source>
</evidence>
<gene>
    <name evidence="2" type="ORF">LA55_944</name>
</gene>
<evidence type="ECO:0000259" key="1">
    <source>
        <dbReference type="Pfam" id="PF09937"/>
    </source>
</evidence>
<dbReference type="KEGG" id="fpz:LA55_944"/>
<reference evidence="2 3" key="1">
    <citation type="journal article" date="2015" name="Genome Announc.">
        <title>Genome sequencing of 18 francisella strains to aid in assay development and testing.</title>
        <authorList>
            <person name="Johnson S.L."/>
            <person name="Daligault H.E."/>
            <person name="Davenport K.W."/>
            <person name="Coyne S.R."/>
            <person name="Frey K.G."/>
            <person name="Koroleva G.I."/>
            <person name="Broomall S.M."/>
            <person name="Bishop-Lilly K.A."/>
            <person name="Bruce D.C."/>
            <person name="Chertkov O."/>
            <person name="Freitas T."/>
            <person name="Jaissle J."/>
            <person name="Ladner J.T."/>
            <person name="Rosenzweig C.N."/>
            <person name="Gibbons H.S."/>
            <person name="Palacios G.F."/>
            <person name="Redden C.L."/>
            <person name="Xu Y."/>
            <person name="Minogue T.D."/>
            <person name="Chain P.S."/>
        </authorList>
    </citation>
    <scope>NUCLEOTIDE SEQUENCE [LARGE SCALE GENOMIC DNA]</scope>
    <source>
        <strain evidence="2 3">GA01-2794</strain>
    </source>
</reference>
<feature type="domain" description="DUF2169" evidence="1">
    <location>
        <begin position="27"/>
        <end position="292"/>
    </location>
</feature>
<accession>A0A0B6D0W9</accession>
<evidence type="ECO:0000313" key="2">
    <source>
        <dbReference type="EMBL" id="AJI52486.1"/>
    </source>
</evidence>
<dbReference type="RefSeq" id="WP_044526112.1">
    <property type="nucleotide sequence ID" value="NZ_CP009440.1"/>
</dbReference>